<dbReference type="Gene3D" id="3.40.50.12780">
    <property type="entry name" value="N-terminal domain of ligase-like"/>
    <property type="match status" value="1"/>
</dbReference>
<evidence type="ECO:0000256" key="2">
    <source>
        <dbReference type="ARBA" id="ARBA00022598"/>
    </source>
</evidence>
<dbReference type="GO" id="GO:0016874">
    <property type="term" value="F:ligase activity"/>
    <property type="evidence" value="ECO:0007669"/>
    <property type="project" value="UniProtKB-KW"/>
</dbReference>
<dbReference type="PANTHER" id="PTHR43859">
    <property type="entry name" value="ACYL-ACTIVATING ENZYME"/>
    <property type="match status" value="1"/>
</dbReference>
<dbReference type="InterPro" id="IPR000873">
    <property type="entry name" value="AMP-dep_synth/lig_dom"/>
</dbReference>
<dbReference type="AlphaFoldDB" id="A0A445MXX0"/>
<proteinExistence type="inferred from homology"/>
<evidence type="ECO:0000256" key="4">
    <source>
        <dbReference type="ARBA" id="ARBA00023098"/>
    </source>
</evidence>
<dbReference type="PANTHER" id="PTHR43859:SF4">
    <property type="entry name" value="BUTANOATE--COA LIGASE AAE1-RELATED"/>
    <property type="match status" value="1"/>
</dbReference>
<name>A0A445MXX0_9BACT</name>
<evidence type="ECO:0000256" key="3">
    <source>
        <dbReference type="ARBA" id="ARBA00022832"/>
    </source>
</evidence>
<dbReference type="Gene3D" id="3.30.300.30">
    <property type="match status" value="1"/>
</dbReference>
<keyword evidence="2 7" id="KW-0436">Ligase</keyword>
<sequence length="509" mass="56604">MTLGDMLRRNARIYPTKTSLVYDGERFTWRGTLARVNALTRALLGIGVKKGDRIAILSDNSHRYLEIYLAAAQAGFIIVPLNSMLTPAELNGLVLNAEPVVLFCGKGYLEKKNHLKSGCPCIRHFIGLEDHDCNYDYEDLIRNSSTQDIYSDIGPDDIFSISYTSGTTGNPKGAALTHRACYMAAIIHSLEWRVTPADNYLFLGRLFFAAGGSKFIPFFRGCKIVVTGFEPAGTLELIERERISTFSTGPTIINSLVTHPDVSRYRLDSIRSIGYTSAPMPAAIWQKANQVLGEVGVSTYGLTETNATGLILHPEDVYPLDNELRQKRLGSVGKAMALMDIRVIDPEGVDVDWGKGEICEIIIKGQTLTAGYWNNPSESAKTIKDGWFYTGDLATIDEDGYIYIVDRKKDIIISGGINISSREVEEVLYQHQAVGEAAVIGVPDQKWGETVKAVIQLNDSFSVTEKELIDFCRSRLASYKKPTSIDFVRDLPRTSSGKINRRLVREKYW</sequence>
<dbReference type="PROSITE" id="PS00455">
    <property type="entry name" value="AMP_BINDING"/>
    <property type="match status" value="1"/>
</dbReference>
<evidence type="ECO:0000259" key="6">
    <source>
        <dbReference type="Pfam" id="PF13193"/>
    </source>
</evidence>
<accession>A0A445MXX0</accession>
<dbReference type="Pfam" id="PF13193">
    <property type="entry name" value="AMP-binding_C"/>
    <property type="match status" value="1"/>
</dbReference>
<dbReference type="GO" id="GO:0006631">
    <property type="term" value="P:fatty acid metabolic process"/>
    <property type="evidence" value="ECO:0007669"/>
    <property type="project" value="UniProtKB-KW"/>
</dbReference>
<dbReference type="InterPro" id="IPR025110">
    <property type="entry name" value="AMP-bd_C"/>
</dbReference>
<protein>
    <submittedName>
        <fullName evidence="7">Acyl-CoA synthetase (AMP-forming)/AMP-acid ligase II</fullName>
    </submittedName>
</protein>
<dbReference type="Pfam" id="PF00501">
    <property type="entry name" value="AMP-binding"/>
    <property type="match status" value="1"/>
</dbReference>
<organism evidence="7">
    <name type="scientific">uncultured Desulfobacterium sp</name>
    <dbReference type="NCBI Taxonomy" id="201089"/>
    <lineage>
        <taxon>Bacteria</taxon>
        <taxon>Pseudomonadati</taxon>
        <taxon>Thermodesulfobacteriota</taxon>
        <taxon>Desulfobacteria</taxon>
        <taxon>Desulfobacterales</taxon>
        <taxon>Desulfobacteriaceae</taxon>
        <taxon>Desulfobacterium</taxon>
        <taxon>environmental samples</taxon>
    </lineage>
</organism>
<reference evidence="7" key="1">
    <citation type="submission" date="2018-01" db="EMBL/GenBank/DDBJ databases">
        <authorList>
            <person name="Regsiter A."/>
            <person name="William W."/>
        </authorList>
    </citation>
    <scope>NUCLEOTIDE SEQUENCE</scope>
    <source>
        <strain evidence="7">TRIP AH-1</strain>
    </source>
</reference>
<evidence type="ECO:0000259" key="5">
    <source>
        <dbReference type="Pfam" id="PF00501"/>
    </source>
</evidence>
<keyword evidence="4" id="KW-0443">Lipid metabolism</keyword>
<gene>
    <name evidence="7" type="ORF">PITCH_A2180001</name>
</gene>
<dbReference type="EMBL" id="OJIN01000133">
    <property type="protein sequence ID" value="SPD74222.1"/>
    <property type="molecule type" value="Genomic_DNA"/>
</dbReference>
<evidence type="ECO:0000256" key="1">
    <source>
        <dbReference type="ARBA" id="ARBA00006432"/>
    </source>
</evidence>
<feature type="domain" description="AMP-binding enzyme C-terminal" evidence="6">
    <location>
        <begin position="423"/>
        <end position="498"/>
    </location>
</feature>
<keyword evidence="3" id="KW-0276">Fatty acid metabolism</keyword>
<dbReference type="SUPFAM" id="SSF56801">
    <property type="entry name" value="Acetyl-CoA synthetase-like"/>
    <property type="match status" value="1"/>
</dbReference>
<comment type="similarity">
    <text evidence="1">Belongs to the ATP-dependent AMP-binding enzyme family.</text>
</comment>
<dbReference type="InterPro" id="IPR042099">
    <property type="entry name" value="ANL_N_sf"/>
</dbReference>
<feature type="domain" description="AMP-dependent synthetase/ligase" evidence="5">
    <location>
        <begin position="7"/>
        <end position="373"/>
    </location>
</feature>
<dbReference type="InterPro" id="IPR020845">
    <property type="entry name" value="AMP-binding_CS"/>
</dbReference>
<dbReference type="FunFam" id="3.30.300.30:FF:000008">
    <property type="entry name" value="2,3-dihydroxybenzoate-AMP ligase"/>
    <property type="match status" value="1"/>
</dbReference>
<dbReference type="InterPro" id="IPR045851">
    <property type="entry name" value="AMP-bd_C_sf"/>
</dbReference>
<evidence type="ECO:0000313" key="7">
    <source>
        <dbReference type="EMBL" id="SPD74222.1"/>
    </source>
</evidence>